<name>A0ABR2S090_9ROSI</name>
<keyword evidence="2" id="KW-1185">Reference proteome</keyword>
<protein>
    <submittedName>
        <fullName evidence="1">Uncharacterized protein</fullName>
    </submittedName>
</protein>
<accession>A0ABR2S090</accession>
<evidence type="ECO:0000313" key="1">
    <source>
        <dbReference type="EMBL" id="KAK9018515.1"/>
    </source>
</evidence>
<dbReference type="EMBL" id="JBBPBN010000019">
    <property type="protein sequence ID" value="KAK9018515.1"/>
    <property type="molecule type" value="Genomic_DNA"/>
</dbReference>
<proteinExistence type="predicted"/>
<reference evidence="1 2" key="1">
    <citation type="journal article" date="2024" name="G3 (Bethesda)">
        <title>Genome assembly of Hibiscus sabdariffa L. provides insights into metabolisms of medicinal natural products.</title>
        <authorList>
            <person name="Kim T."/>
        </authorList>
    </citation>
    <scope>NUCLEOTIDE SEQUENCE [LARGE SCALE GENOMIC DNA]</scope>
    <source>
        <strain evidence="1">TK-2024</strain>
        <tissue evidence="1">Old leaves</tissue>
    </source>
</reference>
<comment type="caution">
    <text evidence="1">The sequence shown here is derived from an EMBL/GenBank/DDBJ whole genome shotgun (WGS) entry which is preliminary data.</text>
</comment>
<gene>
    <name evidence="1" type="ORF">V6N11_001488</name>
</gene>
<evidence type="ECO:0000313" key="2">
    <source>
        <dbReference type="Proteomes" id="UP001396334"/>
    </source>
</evidence>
<dbReference type="Proteomes" id="UP001396334">
    <property type="component" value="Unassembled WGS sequence"/>
</dbReference>
<organism evidence="1 2">
    <name type="scientific">Hibiscus sabdariffa</name>
    <name type="common">roselle</name>
    <dbReference type="NCBI Taxonomy" id="183260"/>
    <lineage>
        <taxon>Eukaryota</taxon>
        <taxon>Viridiplantae</taxon>
        <taxon>Streptophyta</taxon>
        <taxon>Embryophyta</taxon>
        <taxon>Tracheophyta</taxon>
        <taxon>Spermatophyta</taxon>
        <taxon>Magnoliopsida</taxon>
        <taxon>eudicotyledons</taxon>
        <taxon>Gunneridae</taxon>
        <taxon>Pentapetalae</taxon>
        <taxon>rosids</taxon>
        <taxon>malvids</taxon>
        <taxon>Malvales</taxon>
        <taxon>Malvaceae</taxon>
        <taxon>Malvoideae</taxon>
        <taxon>Hibiscus</taxon>
    </lineage>
</organism>
<sequence>MEVERRYTYSDVYGTGRVGETQQREGWGVGDCLVREVPSIIGGGSFVQHRGQTVVGTTLFRAYTREISFGNWKLIPWIVSPV</sequence>